<reference evidence="2 3" key="1">
    <citation type="journal article" date="2023" name="Sci. Data">
        <title>Genome assembly of the Korean intertidal mud-creeper Batillaria attramentaria.</title>
        <authorList>
            <person name="Patra A.K."/>
            <person name="Ho P.T."/>
            <person name="Jun S."/>
            <person name="Lee S.J."/>
            <person name="Kim Y."/>
            <person name="Won Y.J."/>
        </authorList>
    </citation>
    <scope>NUCLEOTIDE SEQUENCE [LARGE SCALE GENOMIC DNA]</scope>
    <source>
        <strain evidence="2">Wonlab-2016</strain>
    </source>
</reference>
<gene>
    <name evidence="2" type="ORF">BaRGS_00038064</name>
</gene>
<organism evidence="2 3">
    <name type="scientific">Batillaria attramentaria</name>
    <dbReference type="NCBI Taxonomy" id="370345"/>
    <lineage>
        <taxon>Eukaryota</taxon>
        <taxon>Metazoa</taxon>
        <taxon>Spiralia</taxon>
        <taxon>Lophotrochozoa</taxon>
        <taxon>Mollusca</taxon>
        <taxon>Gastropoda</taxon>
        <taxon>Caenogastropoda</taxon>
        <taxon>Sorbeoconcha</taxon>
        <taxon>Cerithioidea</taxon>
        <taxon>Batillariidae</taxon>
        <taxon>Batillaria</taxon>
    </lineage>
</organism>
<protein>
    <submittedName>
        <fullName evidence="2">Uncharacterized protein</fullName>
    </submittedName>
</protein>
<evidence type="ECO:0000313" key="3">
    <source>
        <dbReference type="Proteomes" id="UP001519460"/>
    </source>
</evidence>
<keyword evidence="1" id="KW-0472">Membrane</keyword>
<feature type="transmembrane region" description="Helical" evidence="1">
    <location>
        <begin position="13"/>
        <end position="33"/>
    </location>
</feature>
<comment type="caution">
    <text evidence="2">The sequence shown here is derived from an EMBL/GenBank/DDBJ whole genome shotgun (WGS) entry which is preliminary data.</text>
</comment>
<keyword evidence="1" id="KW-0812">Transmembrane</keyword>
<dbReference type="Proteomes" id="UP001519460">
    <property type="component" value="Unassembled WGS sequence"/>
</dbReference>
<name>A0ABD0J704_9CAEN</name>
<accession>A0ABD0J704</accession>
<evidence type="ECO:0000256" key="1">
    <source>
        <dbReference type="SAM" id="Phobius"/>
    </source>
</evidence>
<feature type="transmembrane region" description="Helical" evidence="1">
    <location>
        <begin position="45"/>
        <end position="66"/>
    </location>
</feature>
<sequence>TCRIRKFTHSFEYTDAPLSVSAFCLLIEFAVFAGEYEGNAADFGYSFALTIVAFLLCIAAGVCFLVPKFVG</sequence>
<dbReference type="AlphaFoldDB" id="A0ABD0J704"/>
<keyword evidence="1" id="KW-1133">Transmembrane helix</keyword>
<keyword evidence="3" id="KW-1185">Reference proteome</keyword>
<dbReference type="EMBL" id="JACVVK020000597">
    <property type="protein sequence ID" value="KAK7463927.1"/>
    <property type="molecule type" value="Genomic_DNA"/>
</dbReference>
<proteinExistence type="predicted"/>
<evidence type="ECO:0000313" key="2">
    <source>
        <dbReference type="EMBL" id="KAK7463927.1"/>
    </source>
</evidence>
<feature type="non-terminal residue" evidence="2">
    <location>
        <position position="1"/>
    </location>
</feature>